<name>A0A1B6MID1_9HEMI</name>
<dbReference type="GO" id="GO:0020037">
    <property type="term" value="F:heme binding"/>
    <property type="evidence" value="ECO:0007669"/>
    <property type="project" value="InterPro"/>
</dbReference>
<dbReference type="EMBL" id="GEBQ01004304">
    <property type="protein sequence ID" value="JAT35673.1"/>
    <property type="molecule type" value="Transcribed_RNA"/>
</dbReference>
<evidence type="ECO:0000256" key="1">
    <source>
        <dbReference type="ARBA" id="ARBA00023033"/>
    </source>
</evidence>
<accession>A0A1B6MID1</accession>
<dbReference type="AlphaFoldDB" id="A0A1B6MID1"/>
<evidence type="ECO:0000313" key="3">
    <source>
        <dbReference type="EMBL" id="JAT35673.1"/>
    </source>
</evidence>
<organism evidence="3">
    <name type="scientific">Graphocephala atropunctata</name>
    <dbReference type="NCBI Taxonomy" id="36148"/>
    <lineage>
        <taxon>Eukaryota</taxon>
        <taxon>Metazoa</taxon>
        <taxon>Ecdysozoa</taxon>
        <taxon>Arthropoda</taxon>
        <taxon>Hexapoda</taxon>
        <taxon>Insecta</taxon>
        <taxon>Pterygota</taxon>
        <taxon>Neoptera</taxon>
        <taxon>Paraneoptera</taxon>
        <taxon>Hemiptera</taxon>
        <taxon>Auchenorrhyncha</taxon>
        <taxon>Membracoidea</taxon>
        <taxon>Cicadellidae</taxon>
        <taxon>Cicadellinae</taxon>
        <taxon>Cicadellini</taxon>
        <taxon>Graphocephala</taxon>
    </lineage>
</organism>
<dbReference type="GO" id="GO:0005506">
    <property type="term" value="F:iron ion binding"/>
    <property type="evidence" value="ECO:0007669"/>
    <property type="project" value="InterPro"/>
</dbReference>
<feature type="transmembrane region" description="Helical" evidence="2">
    <location>
        <begin position="22"/>
        <end position="40"/>
    </location>
</feature>
<protein>
    <recommendedName>
        <fullName evidence="4">Cytochrome P450</fullName>
    </recommendedName>
</protein>
<sequence>NCQQDCVACFIGLALYWNQMEWLTQILSALIVLIIGRFLVRKFRSSVKYKNLLDRFPGPKPLPLIGSVGDYMVPREQLPAVFEERFKKYGPAFRVWNLTCMEADLFISKPEFLEVVLTSTKHIKKSFT</sequence>
<keyword evidence="1" id="KW-0560">Oxidoreductase</keyword>
<dbReference type="SUPFAM" id="SSF48264">
    <property type="entry name" value="Cytochrome P450"/>
    <property type="match status" value="1"/>
</dbReference>
<proteinExistence type="predicted"/>
<dbReference type="GO" id="GO:0004497">
    <property type="term" value="F:monooxygenase activity"/>
    <property type="evidence" value="ECO:0007669"/>
    <property type="project" value="UniProtKB-KW"/>
</dbReference>
<keyword evidence="1" id="KW-0503">Monooxygenase</keyword>
<keyword evidence="2" id="KW-0472">Membrane</keyword>
<feature type="non-terminal residue" evidence="3">
    <location>
        <position position="1"/>
    </location>
</feature>
<evidence type="ECO:0000256" key="2">
    <source>
        <dbReference type="SAM" id="Phobius"/>
    </source>
</evidence>
<dbReference type="InterPro" id="IPR036396">
    <property type="entry name" value="Cyt_P450_sf"/>
</dbReference>
<gene>
    <name evidence="3" type="ORF">g.34053</name>
</gene>
<dbReference type="Gene3D" id="1.10.630.10">
    <property type="entry name" value="Cytochrome P450"/>
    <property type="match status" value="1"/>
</dbReference>
<dbReference type="GO" id="GO:0016705">
    <property type="term" value="F:oxidoreductase activity, acting on paired donors, with incorporation or reduction of molecular oxygen"/>
    <property type="evidence" value="ECO:0007669"/>
    <property type="project" value="InterPro"/>
</dbReference>
<reference evidence="3" key="1">
    <citation type="submission" date="2015-11" db="EMBL/GenBank/DDBJ databases">
        <title>De novo transcriptome assembly of four potential Pierce s Disease insect vectors from Arizona vineyards.</title>
        <authorList>
            <person name="Tassone E.E."/>
        </authorList>
    </citation>
    <scope>NUCLEOTIDE SEQUENCE</scope>
</reference>
<feature type="non-terminal residue" evidence="3">
    <location>
        <position position="128"/>
    </location>
</feature>
<evidence type="ECO:0008006" key="4">
    <source>
        <dbReference type="Google" id="ProtNLM"/>
    </source>
</evidence>
<keyword evidence="2" id="KW-0812">Transmembrane</keyword>
<keyword evidence="2" id="KW-1133">Transmembrane helix</keyword>